<feature type="transmembrane region" description="Helical" evidence="1">
    <location>
        <begin position="302"/>
        <end position="327"/>
    </location>
</feature>
<reference evidence="3 4" key="1">
    <citation type="submission" date="2020-07" db="EMBL/GenBank/DDBJ databases">
        <title>Roseicoccus Jingziensis gen. nov., sp. nov., isolated from coastal seawater.</title>
        <authorList>
            <person name="Feng X."/>
        </authorList>
    </citation>
    <scope>NUCLEOTIDE SEQUENCE [LARGE SCALE GENOMIC DNA]</scope>
    <source>
        <strain evidence="3 4">N1E253</strain>
    </source>
</reference>
<evidence type="ECO:0000313" key="4">
    <source>
        <dbReference type="Proteomes" id="UP000557872"/>
    </source>
</evidence>
<dbReference type="AlphaFoldDB" id="A0A851GJ14"/>
<dbReference type="InterPro" id="IPR021994">
    <property type="entry name" value="DUF3592"/>
</dbReference>
<feature type="domain" description="DUF3592" evidence="2">
    <location>
        <begin position="218"/>
        <end position="302"/>
    </location>
</feature>
<accession>A0A851GJ14</accession>
<keyword evidence="4" id="KW-1185">Reference proteome</keyword>
<proteinExistence type="predicted"/>
<comment type="caution">
    <text evidence="3">The sequence shown here is derived from an EMBL/GenBank/DDBJ whole genome shotgun (WGS) entry which is preliminary data.</text>
</comment>
<organism evidence="3 4">
    <name type="scientific">Oceaniferula marina</name>
    <dbReference type="NCBI Taxonomy" id="2748318"/>
    <lineage>
        <taxon>Bacteria</taxon>
        <taxon>Pseudomonadati</taxon>
        <taxon>Verrucomicrobiota</taxon>
        <taxon>Verrucomicrobiia</taxon>
        <taxon>Verrucomicrobiales</taxon>
        <taxon>Verrucomicrobiaceae</taxon>
        <taxon>Oceaniferula</taxon>
    </lineage>
</organism>
<name>A0A851GJ14_9BACT</name>
<dbReference type="EMBL" id="JACBAZ010000002">
    <property type="protein sequence ID" value="NWK55107.1"/>
    <property type="molecule type" value="Genomic_DNA"/>
</dbReference>
<feature type="transmembrane region" description="Helical" evidence="1">
    <location>
        <begin position="384"/>
        <end position="410"/>
    </location>
</feature>
<feature type="transmembrane region" description="Helical" evidence="1">
    <location>
        <begin position="177"/>
        <end position="203"/>
    </location>
</feature>
<gene>
    <name evidence="3" type="ORF">HW115_05765</name>
</gene>
<dbReference type="RefSeq" id="WP_178931646.1">
    <property type="nucleotide sequence ID" value="NZ_JACBAZ010000002.1"/>
</dbReference>
<keyword evidence="1" id="KW-0472">Membrane</keyword>
<feature type="transmembrane region" description="Helical" evidence="1">
    <location>
        <begin position="416"/>
        <end position="444"/>
    </location>
</feature>
<evidence type="ECO:0000259" key="2">
    <source>
        <dbReference type="Pfam" id="PF12158"/>
    </source>
</evidence>
<feature type="domain" description="DUF3592" evidence="2">
    <location>
        <begin position="52"/>
        <end position="128"/>
    </location>
</feature>
<protein>
    <submittedName>
        <fullName evidence="3">DUF3592 domain-containing protein</fullName>
    </submittedName>
</protein>
<keyword evidence="1" id="KW-0812">Transmembrane</keyword>
<dbReference type="Proteomes" id="UP000557872">
    <property type="component" value="Unassembled WGS sequence"/>
</dbReference>
<dbReference type="Pfam" id="PF12158">
    <property type="entry name" value="DUF3592"/>
    <property type="match status" value="2"/>
</dbReference>
<feature type="transmembrane region" description="Helical" evidence="1">
    <location>
        <begin position="12"/>
        <end position="36"/>
    </location>
</feature>
<keyword evidence="1" id="KW-1133">Transmembrane helix</keyword>
<evidence type="ECO:0000256" key="1">
    <source>
        <dbReference type="SAM" id="Phobius"/>
    </source>
</evidence>
<feature type="transmembrane region" description="Helical" evidence="1">
    <location>
        <begin position="133"/>
        <end position="156"/>
    </location>
</feature>
<sequence>MARNQKQMSGKGALVFGLIWTAFSSIFVVVGLVSTYQAVHRSTWPAVDCELTRFEVKSDPKLDPAFQPQVEFTYEWEGQSYQGDKVWVSQKGEDDYEDLGELIEQYRRGDLSRCYVNPDQPGEAVLLAESDDLWGGLVFALFGGGFVAIGIGIMFSSRWMKKQENAPLSSKSSGEEGAPNVILVPFFLLFGLAGLGVLLFVVLPQGMKYQDARGWDETPAVVEWSRVQSHSSDDGTTYSVDIFYRYQYQEKEYKSNTVDIFSGSSSGRSGKQEKVNQHPAGKEIVCYVNPEKPWQALLHRDLGWWALFALFPLPFLAVGFGGLWWLYKKRAKASVELSSSDALGRRTSSLRHEAGVRDAFHGGGSSSVSGEKTFSPSGSRVKGLLGILFFALFWNGIVSVFVTIAVKGWLAGNPEWFLMVFLIPFVLVGLGTMVFSMYSFLALFNPSPRITLKPGALTLGGSATLRWRIPSKAQRLKQFRLYLVGEEEAQYRRGTNTVTDTEVFFEQLLFETADPRQASRGELQCVVPVNTMPSWKSQHHEIKWSLVVKGDIALWPDINDTYALEVVAPDFTPQH</sequence>
<evidence type="ECO:0000313" key="3">
    <source>
        <dbReference type="EMBL" id="NWK55107.1"/>
    </source>
</evidence>